<dbReference type="PANTHER" id="PTHR35010">
    <property type="entry name" value="BLL4672 PROTEIN-RELATED"/>
    <property type="match status" value="1"/>
</dbReference>
<dbReference type="SMART" id="SM00530">
    <property type="entry name" value="HTH_XRE"/>
    <property type="match status" value="1"/>
</dbReference>
<proteinExistence type="predicted"/>
<feature type="region of interest" description="Disordered" evidence="1">
    <location>
        <begin position="15"/>
        <end position="39"/>
    </location>
</feature>
<dbReference type="InterPro" id="IPR041413">
    <property type="entry name" value="MLTR_LBD"/>
</dbReference>
<dbReference type="RefSeq" id="WP_185137140.1">
    <property type="nucleotide sequence ID" value="NZ_JACJVR010000067.1"/>
</dbReference>
<sequence>MSDDQRRTELSRFLRARRQRLSPEEAGLPHAERTRRRTKGLRREEVAALAGISLPWYTMLEQGKEINVSDQVLDSLARALRLNADERMHLMYLANPRPIELRAKPSDDRPAVPPSLTYLLDQMPLVPAYISDEKLNVLAWNPLASAVFGSFESANRRERNMLWRLFMMPSSRSLFVDWELVAGSLLGHFRAMYTMHIEDVCYRSFIDELKEGSPEFAVWWDNYEVACISQNRREIAHPRVGKLNLETKLLRVEDSRDRYLNVFIPDPNDGSAARLAKLAEETPVTITT</sequence>
<gene>
    <name evidence="3" type="ORF">H7B90_17250</name>
</gene>
<evidence type="ECO:0000313" key="3">
    <source>
        <dbReference type="EMBL" id="MBB6693154.1"/>
    </source>
</evidence>
<dbReference type="InterPro" id="IPR010982">
    <property type="entry name" value="Lambda_DNA-bd_dom_sf"/>
</dbReference>
<keyword evidence="4" id="KW-1185">Reference proteome</keyword>
<organism evidence="3 4">
    <name type="scientific">Cohnella xylanilytica</name>
    <dbReference type="NCBI Taxonomy" id="557555"/>
    <lineage>
        <taxon>Bacteria</taxon>
        <taxon>Bacillati</taxon>
        <taxon>Bacillota</taxon>
        <taxon>Bacilli</taxon>
        <taxon>Bacillales</taxon>
        <taxon>Paenibacillaceae</taxon>
        <taxon>Cohnella</taxon>
    </lineage>
</organism>
<dbReference type="Gene3D" id="3.30.450.180">
    <property type="match status" value="1"/>
</dbReference>
<dbReference type="EMBL" id="JACJVR010000067">
    <property type="protein sequence ID" value="MBB6693154.1"/>
    <property type="molecule type" value="Genomic_DNA"/>
</dbReference>
<protein>
    <submittedName>
        <fullName evidence="3">Helix-turn-helix domain-containing protein</fullName>
    </submittedName>
</protein>
<dbReference type="Proteomes" id="UP000553776">
    <property type="component" value="Unassembled WGS sequence"/>
</dbReference>
<evidence type="ECO:0000256" key="1">
    <source>
        <dbReference type="SAM" id="MobiDB-lite"/>
    </source>
</evidence>
<dbReference type="GO" id="GO:0003677">
    <property type="term" value="F:DNA binding"/>
    <property type="evidence" value="ECO:0007669"/>
    <property type="project" value="InterPro"/>
</dbReference>
<evidence type="ECO:0000259" key="2">
    <source>
        <dbReference type="PROSITE" id="PS50943"/>
    </source>
</evidence>
<dbReference type="Gene3D" id="1.10.260.40">
    <property type="entry name" value="lambda repressor-like DNA-binding domains"/>
    <property type="match status" value="1"/>
</dbReference>
<dbReference type="Pfam" id="PF17765">
    <property type="entry name" value="MLTR_LBD"/>
    <property type="match status" value="1"/>
</dbReference>
<evidence type="ECO:0000313" key="4">
    <source>
        <dbReference type="Proteomes" id="UP000553776"/>
    </source>
</evidence>
<reference evidence="3 4" key="1">
    <citation type="submission" date="2020-08" db="EMBL/GenBank/DDBJ databases">
        <title>Cohnella phylogeny.</title>
        <authorList>
            <person name="Dunlap C."/>
        </authorList>
    </citation>
    <scope>NUCLEOTIDE SEQUENCE [LARGE SCALE GENOMIC DNA]</scope>
    <source>
        <strain evidence="3 4">DSM 25239</strain>
    </source>
</reference>
<dbReference type="SUPFAM" id="SSF47413">
    <property type="entry name" value="lambda repressor-like DNA-binding domains"/>
    <property type="match status" value="1"/>
</dbReference>
<dbReference type="AlphaFoldDB" id="A0A841U565"/>
<feature type="domain" description="HTH cro/C1-type" evidence="2">
    <location>
        <begin position="33"/>
        <end position="87"/>
    </location>
</feature>
<accession>A0A841U565</accession>
<dbReference type="InterPro" id="IPR001387">
    <property type="entry name" value="Cro/C1-type_HTH"/>
</dbReference>
<name>A0A841U565_9BACL</name>
<dbReference type="Pfam" id="PF13560">
    <property type="entry name" value="HTH_31"/>
    <property type="match status" value="1"/>
</dbReference>
<dbReference type="CDD" id="cd00093">
    <property type="entry name" value="HTH_XRE"/>
    <property type="match status" value="1"/>
</dbReference>
<comment type="caution">
    <text evidence="3">The sequence shown here is derived from an EMBL/GenBank/DDBJ whole genome shotgun (WGS) entry which is preliminary data.</text>
</comment>
<dbReference type="PROSITE" id="PS50943">
    <property type="entry name" value="HTH_CROC1"/>
    <property type="match status" value="1"/>
</dbReference>